<dbReference type="VEuPathDB" id="FungiDB:BD410DRAFT_847158"/>
<dbReference type="Gene3D" id="6.10.250.1930">
    <property type="match status" value="1"/>
</dbReference>
<dbReference type="Gene3D" id="3.90.25.70">
    <property type="match status" value="1"/>
</dbReference>
<dbReference type="STRING" id="50990.A0A4Y7PD86"/>
<feature type="chain" id="PRO_5021472735" evidence="5">
    <location>
        <begin position="18"/>
        <end position="462"/>
    </location>
</feature>
<evidence type="ECO:0000256" key="2">
    <source>
        <dbReference type="ARBA" id="ARBA00022553"/>
    </source>
</evidence>
<feature type="signal peptide" evidence="5">
    <location>
        <begin position="1"/>
        <end position="17"/>
    </location>
</feature>
<dbReference type="PANTHER" id="PTHR10982:SF21">
    <property type="entry name" value="FATTY ACID SYNTHASE SUBUNIT BETA"/>
    <property type="match status" value="1"/>
</dbReference>
<keyword evidence="1" id="KW-0596">Phosphopantetheine</keyword>
<dbReference type="PANTHER" id="PTHR10982">
    <property type="entry name" value="MALONYL COA-ACYL CARRIER PROTEIN TRANSACYLASE"/>
    <property type="match status" value="1"/>
</dbReference>
<feature type="region of interest" description="Disordered" evidence="4">
    <location>
        <begin position="83"/>
        <end position="121"/>
    </location>
</feature>
<feature type="compositionally biased region" description="Low complexity" evidence="4">
    <location>
        <begin position="91"/>
        <end position="100"/>
    </location>
</feature>
<accession>A0A4Y7PD86</accession>
<dbReference type="InterPro" id="IPR050830">
    <property type="entry name" value="Fungal_FAS"/>
</dbReference>
<dbReference type="Proteomes" id="UP000294933">
    <property type="component" value="Unassembled WGS sequence"/>
</dbReference>
<evidence type="ECO:0000256" key="4">
    <source>
        <dbReference type="SAM" id="MobiDB-lite"/>
    </source>
</evidence>
<dbReference type="GO" id="GO:0008897">
    <property type="term" value="F:holo-[acyl-carrier-protein] synthase activity"/>
    <property type="evidence" value="ECO:0007669"/>
    <property type="project" value="InterPro"/>
</dbReference>
<dbReference type="InterPro" id="IPR041550">
    <property type="entry name" value="FASI_helical"/>
</dbReference>
<dbReference type="FunFam" id="3.90.25.70:FF:000001">
    <property type="entry name" value="Fatty acid synthase subunit alpha"/>
    <property type="match status" value="1"/>
</dbReference>
<dbReference type="Pfam" id="PF18314">
    <property type="entry name" value="FAS_I_H"/>
    <property type="match status" value="1"/>
</dbReference>
<dbReference type="Pfam" id="PF18325">
    <property type="entry name" value="Fas_alpha_ACP"/>
    <property type="match status" value="1"/>
</dbReference>
<evidence type="ECO:0000256" key="5">
    <source>
        <dbReference type="SAM" id="SignalP"/>
    </source>
</evidence>
<organism evidence="8 9">
    <name type="scientific">Rickenella mellea</name>
    <dbReference type="NCBI Taxonomy" id="50990"/>
    <lineage>
        <taxon>Eukaryota</taxon>
        <taxon>Fungi</taxon>
        <taxon>Dikarya</taxon>
        <taxon>Basidiomycota</taxon>
        <taxon>Agaricomycotina</taxon>
        <taxon>Agaricomycetes</taxon>
        <taxon>Hymenochaetales</taxon>
        <taxon>Rickenellaceae</taxon>
        <taxon>Rickenella</taxon>
    </lineage>
</organism>
<dbReference type="AlphaFoldDB" id="A0A4Y7PD86"/>
<evidence type="ECO:0000313" key="9">
    <source>
        <dbReference type="Proteomes" id="UP000294933"/>
    </source>
</evidence>
<evidence type="ECO:0000259" key="6">
    <source>
        <dbReference type="Pfam" id="PF18314"/>
    </source>
</evidence>
<evidence type="ECO:0000259" key="7">
    <source>
        <dbReference type="Pfam" id="PF18325"/>
    </source>
</evidence>
<keyword evidence="5" id="KW-0732">Signal</keyword>
<gene>
    <name evidence="8" type="ORF">BD410DRAFT_847158</name>
</gene>
<sequence length="462" mass="50514">MILVVLLAYQFASPVRWIETQDRLFTDYDVERLIEVGPSPTLTGMATHTLKAKYESQDDSVSRTRAIYCHAKNTKEIYYQFEDEPEVASEPASDSTSLTTTPPPPVSAPAPAPVSASASSGPVASIPDVPLKAIDTLSVIIAQKLKKPVDEVPLSKISLAETTPEKGEELPLDELGSALTTGYSGTLGKYTTSMVSRLVASKMPGRFNASAIKTHLSKAWGFGSACADGVVLLGLTMEPAKRLASDVEAKAWLDSIPIYAQRSGITLSQGGSGGARGGGSSGLVINSEEFIKFQAQQERLAEQHVELYMRYLKRNSHAGELAFDKEKPTQRLRTPQGSALRLVMELDIIFGCLTTVDREITARCISIMNRADPALLEYMQHYIDQCNPEKGPTYKLAKQFGQQLLDNCKKVVGQASLYKDVTLPTALHMEVTPKGEILYTGVVRENIRKLEAYVEEMSRTTF</sequence>
<evidence type="ECO:0000256" key="3">
    <source>
        <dbReference type="ARBA" id="ARBA00022679"/>
    </source>
</evidence>
<dbReference type="SUPFAM" id="SSF52151">
    <property type="entry name" value="FabD/lysophospholipase-like"/>
    <property type="match status" value="1"/>
</dbReference>
<protein>
    <submittedName>
        <fullName evidence="8">Uncharacterized protein</fullName>
    </submittedName>
</protein>
<dbReference type="EMBL" id="ML170806">
    <property type="protein sequence ID" value="TDL13244.1"/>
    <property type="molecule type" value="Genomic_DNA"/>
</dbReference>
<dbReference type="OrthoDB" id="3069842at2759"/>
<feature type="domain" description="Fatty acid synthase type I helical" evidence="6">
    <location>
        <begin position="346"/>
        <end position="459"/>
    </location>
</feature>
<reference evidence="8 9" key="1">
    <citation type="submission" date="2018-06" db="EMBL/GenBank/DDBJ databases">
        <title>A transcriptomic atlas of mushroom development highlights an independent origin of complex multicellularity.</title>
        <authorList>
            <consortium name="DOE Joint Genome Institute"/>
            <person name="Krizsan K."/>
            <person name="Almasi E."/>
            <person name="Merenyi Z."/>
            <person name="Sahu N."/>
            <person name="Viragh M."/>
            <person name="Koszo T."/>
            <person name="Mondo S."/>
            <person name="Kiss B."/>
            <person name="Balint B."/>
            <person name="Kues U."/>
            <person name="Barry K."/>
            <person name="Hegedus J.C."/>
            <person name="Henrissat B."/>
            <person name="Johnson J."/>
            <person name="Lipzen A."/>
            <person name="Ohm R."/>
            <person name="Nagy I."/>
            <person name="Pangilinan J."/>
            <person name="Yan J."/>
            <person name="Xiong Y."/>
            <person name="Grigoriev I.V."/>
            <person name="Hibbett D.S."/>
            <person name="Nagy L.G."/>
        </authorList>
    </citation>
    <scope>NUCLEOTIDE SEQUENCE [LARGE SCALE GENOMIC DNA]</scope>
    <source>
        <strain evidence="8 9">SZMC22713</strain>
    </source>
</reference>
<dbReference type="Gene3D" id="3.40.50.720">
    <property type="entry name" value="NAD(P)-binding Rossmann-like Domain"/>
    <property type="match status" value="1"/>
</dbReference>
<evidence type="ECO:0000256" key="1">
    <source>
        <dbReference type="ARBA" id="ARBA00022450"/>
    </source>
</evidence>
<keyword evidence="9" id="KW-1185">Reference proteome</keyword>
<name>A0A4Y7PD86_9AGAM</name>
<keyword evidence="3" id="KW-0808">Transferase</keyword>
<proteinExistence type="predicted"/>
<feature type="compositionally biased region" description="Pro residues" evidence="4">
    <location>
        <begin position="101"/>
        <end position="112"/>
    </location>
</feature>
<feature type="domain" description="Fatty acid synthase subunit alpha acyl carrier" evidence="7">
    <location>
        <begin position="162"/>
        <end position="267"/>
    </location>
</feature>
<keyword evidence="2" id="KW-0597">Phosphoprotein</keyword>
<evidence type="ECO:0000313" key="8">
    <source>
        <dbReference type="EMBL" id="TDL13244.1"/>
    </source>
</evidence>
<dbReference type="InterPro" id="IPR040899">
    <property type="entry name" value="Fas_alpha_ACP"/>
</dbReference>
<dbReference type="InterPro" id="IPR016035">
    <property type="entry name" value="Acyl_Trfase/lysoPLipase"/>
</dbReference>